<proteinExistence type="predicted"/>
<dbReference type="OrthoDB" id="406986at2759"/>
<evidence type="ECO:0000313" key="2">
    <source>
        <dbReference type="EMBL" id="CAE7403710.1"/>
    </source>
</evidence>
<dbReference type="EMBL" id="CAJNDS010002269">
    <property type="protein sequence ID" value="CAE7403710.1"/>
    <property type="molecule type" value="Genomic_DNA"/>
</dbReference>
<keyword evidence="3" id="KW-1185">Reference proteome</keyword>
<organism evidence="2 3">
    <name type="scientific">Symbiodinium natans</name>
    <dbReference type="NCBI Taxonomy" id="878477"/>
    <lineage>
        <taxon>Eukaryota</taxon>
        <taxon>Sar</taxon>
        <taxon>Alveolata</taxon>
        <taxon>Dinophyceae</taxon>
        <taxon>Suessiales</taxon>
        <taxon>Symbiodiniaceae</taxon>
        <taxon>Symbiodinium</taxon>
    </lineage>
</organism>
<sequence length="263" mass="28983">VVAAVDTWLSPLLQMCWMLSMLWQEEAEHGLQAAKAGCGHTALYKIVGKAGFVPSYPAIFGRAHDFCVSMMDKKAGKDVDSDCSLPRFRTGETDEPEEDSASLCEFSDLDSEDMEMDGDLADVTQDVAIREVPEHVQDKIFNCARAVAACVLDGSCEHGEFQLISDGFEEEFGYTKQELCGKPVLRLLAEDTWAEYALDCHFNRVALEGARETITAPLRCKTGELISKTWTMEKVTVQDTSLLVLMPSSTEADGFKPADLFTA</sequence>
<dbReference type="Proteomes" id="UP000604046">
    <property type="component" value="Unassembled WGS sequence"/>
</dbReference>
<evidence type="ECO:0000313" key="3">
    <source>
        <dbReference type="Proteomes" id="UP000604046"/>
    </source>
</evidence>
<dbReference type="NCBIfam" id="TIGR00229">
    <property type="entry name" value="sensory_box"/>
    <property type="match status" value="1"/>
</dbReference>
<feature type="chain" id="PRO_5032496049" description="PAS domain-containing protein" evidence="1">
    <location>
        <begin position="28"/>
        <end position="263"/>
    </location>
</feature>
<name>A0A812QU10_9DINO</name>
<comment type="caution">
    <text evidence="2">The sequence shown here is derived from an EMBL/GenBank/DDBJ whole genome shotgun (WGS) entry which is preliminary data.</text>
</comment>
<dbReference type="InterPro" id="IPR000014">
    <property type="entry name" value="PAS"/>
</dbReference>
<gene>
    <name evidence="2" type="ORF">SNAT2548_LOCUS21969</name>
</gene>
<dbReference type="AlphaFoldDB" id="A0A812QU10"/>
<feature type="non-terminal residue" evidence="2">
    <location>
        <position position="263"/>
    </location>
</feature>
<evidence type="ECO:0000256" key="1">
    <source>
        <dbReference type="SAM" id="SignalP"/>
    </source>
</evidence>
<dbReference type="SUPFAM" id="SSF55785">
    <property type="entry name" value="PYP-like sensor domain (PAS domain)"/>
    <property type="match status" value="1"/>
</dbReference>
<dbReference type="Gene3D" id="3.30.450.20">
    <property type="entry name" value="PAS domain"/>
    <property type="match status" value="1"/>
</dbReference>
<protein>
    <recommendedName>
        <fullName evidence="4">PAS domain-containing protein</fullName>
    </recommendedName>
</protein>
<reference evidence="2" key="1">
    <citation type="submission" date="2021-02" db="EMBL/GenBank/DDBJ databases">
        <authorList>
            <person name="Dougan E. K."/>
            <person name="Rhodes N."/>
            <person name="Thang M."/>
            <person name="Chan C."/>
        </authorList>
    </citation>
    <scope>NUCLEOTIDE SEQUENCE</scope>
</reference>
<accession>A0A812QU10</accession>
<feature type="signal peptide" evidence="1">
    <location>
        <begin position="1"/>
        <end position="27"/>
    </location>
</feature>
<keyword evidence="1" id="KW-0732">Signal</keyword>
<evidence type="ECO:0008006" key="4">
    <source>
        <dbReference type="Google" id="ProtNLM"/>
    </source>
</evidence>
<dbReference type="InterPro" id="IPR035965">
    <property type="entry name" value="PAS-like_dom_sf"/>
</dbReference>
<dbReference type="CDD" id="cd00130">
    <property type="entry name" value="PAS"/>
    <property type="match status" value="1"/>
</dbReference>